<name>A0ABN0CN25_9BACE</name>
<comment type="caution">
    <text evidence="1">The sequence shown here is derived from an EMBL/GenBank/DDBJ whole genome shotgun (WGS) entry which is preliminary data.</text>
</comment>
<accession>A0ABN0CN25</accession>
<proteinExistence type="predicted"/>
<gene>
    <name evidence="1" type="ORF">HMPREF9445_02198</name>
</gene>
<evidence type="ECO:0000313" key="1">
    <source>
        <dbReference type="EMBL" id="EGF51202.1"/>
    </source>
</evidence>
<dbReference type="EMBL" id="AFBM01000023">
    <property type="protein sequence ID" value="EGF51202.1"/>
    <property type="molecule type" value="Genomic_DNA"/>
</dbReference>
<organism evidence="1 2">
    <name type="scientific">Bacteroides clarus YIT 12056</name>
    <dbReference type="NCBI Taxonomy" id="762984"/>
    <lineage>
        <taxon>Bacteria</taxon>
        <taxon>Pseudomonadati</taxon>
        <taxon>Bacteroidota</taxon>
        <taxon>Bacteroidia</taxon>
        <taxon>Bacteroidales</taxon>
        <taxon>Bacteroidaceae</taxon>
        <taxon>Bacteroides</taxon>
    </lineage>
</organism>
<evidence type="ECO:0000313" key="2">
    <source>
        <dbReference type="Proteomes" id="UP000010321"/>
    </source>
</evidence>
<reference evidence="1 2" key="1">
    <citation type="submission" date="2011-02" db="EMBL/GenBank/DDBJ databases">
        <authorList>
            <person name="Weinstock G."/>
            <person name="Sodergren E."/>
            <person name="Clifton S."/>
            <person name="Fulton L."/>
            <person name="Fulton B."/>
            <person name="Courtney L."/>
            <person name="Fronick C."/>
            <person name="Harrison M."/>
            <person name="Strong C."/>
            <person name="Farmer C."/>
            <person name="Delahaunty K."/>
            <person name="Markovic C."/>
            <person name="Hall O."/>
            <person name="Minx P."/>
            <person name="Tomlinson C."/>
            <person name="Mitreva M."/>
            <person name="Hou S."/>
            <person name="Chen J."/>
            <person name="Wollam A."/>
            <person name="Pepin K.H."/>
            <person name="Johnson M."/>
            <person name="Bhonagiri V."/>
            <person name="Zhang X."/>
            <person name="Suruliraj S."/>
            <person name="Warren W."/>
            <person name="Chinwalla A."/>
            <person name="Mardis E.R."/>
            <person name="Wilson R.K."/>
        </authorList>
    </citation>
    <scope>NUCLEOTIDE SEQUENCE [LARGE SCALE GENOMIC DNA]</scope>
    <source>
        <strain evidence="1 2">YIT 12056</strain>
    </source>
</reference>
<dbReference type="Proteomes" id="UP000010321">
    <property type="component" value="Unassembled WGS sequence"/>
</dbReference>
<sequence>MQEETEPHQCKHFPIPLHQLREKSGTESSEYLPQHIQRSGEIGIAEEYPTEANEVERDNGAEETADAMTAFAFLPAGNAHPELMGCQSNTMQHAPKDEIPGSPMPQTAQEHGDNKVGVLAYLTFTVAAQRDIEIIAQPTGKRNMPTTPKLRNGCRLIRRIEVHIEVEAQQQGNADSHIAVPGEIAIDLERIAVNAHKIFHARIQSRIIEDALHKVDADIVRDNRFLEQSAYNQEDAPAEHLSGNEQRTADLRDKVACAHDRPCHQLREERYVERIVQQIGEGRYLLAIHINRVTQRLESEE</sequence>
<keyword evidence="2" id="KW-1185">Reference proteome</keyword>
<protein>
    <submittedName>
        <fullName evidence="1">Conserved domain protein</fullName>
    </submittedName>
</protein>